<reference evidence="1" key="1">
    <citation type="submission" date="2020-11" db="EMBL/GenBank/DDBJ databases">
        <authorList>
            <person name="Tran Van P."/>
        </authorList>
    </citation>
    <scope>NUCLEOTIDE SEQUENCE</scope>
</reference>
<accession>A0A7R8W8V1</accession>
<protein>
    <submittedName>
        <fullName evidence="1">Uncharacterized protein</fullName>
    </submittedName>
</protein>
<gene>
    <name evidence="1" type="ORF">CTOB1V02_LOCUS2393</name>
</gene>
<sequence length="204" mass="24058">MNREQVLHFSNDTQIHLGTSDRQQSLRYLKQFVRYLPLTFCWTNLAYTMRKLRKRGQQRQSMKLKAKFPNYKLFGTSNKLVKRIRSSLKAKQSAYGRPWAHKASVAKFGWKITTSNNYGKQHKLTCHDYIDKTVRDQGNDELQQQFVDGYESWRERNEFIHNEASGAGHCRRERATCGPFQTRVSCICVQDSCHLFKDHTMKTE</sequence>
<dbReference type="EMBL" id="OB660368">
    <property type="protein sequence ID" value="CAD7224435.1"/>
    <property type="molecule type" value="Genomic_DNA"/>
</dbReference>
<proteinExistence type="predicted"/>
<name>A0A7R8W8V1_9CRUS</name>
<evidence type="ECO:0000313" key="1">
    <source>
        <dbReference type="EMBL" id="CAD7224435.1"/>
    </source>
</evidence>
<dbReference type="AlphaFoldDB" id="A0A7R8W8V1"/>
<organism evidence="1">
    <name type="scientific">Cyprideis torosa</name>
    <dbReference type="NCBI Taxonomy" id="163714"/>
    <lineage>
        <taxon>Eukaryota</taxon>
        <taxon>Metazoa</taxon>
        <taxon>Ecdysozoa</taxon>
        <taxon>Arthropoda</taxon>
        <taxon>Crustacea</taxon>
        <taxon>Oligostraca</taxon>
        <taxon>Ostracoda</taxon>
        <taxon>Podocopa</taxon>
        <taxon>Podocopida</taxon>
        <taxon>Cytherocopina</taxon>
        <taxon>Cytheroidea</taxon>
        <taxon>Cytherideidae</taxon>
        <taxon>Cyprideis</taxon>
    </lineage>
</organism>